<dbReference type="InterPro" id="IPR050677">
    <property type="entry name" value="Actinoporin_PFT"/>
</dbReference>
<protein>
    <submittedName>
        <fullName evidence="1">Bryoporin-like</fullName>
    </submittedName>
</protein>
<gene>
    <name evidence="1" type="ORF">JOB18_038152</name>
</gene>
<dbReference type="PANTHER" id="PTHR40388:SF2">
    <property type="entry name" value="ACTINOPORIN-LIKE PROTEIN"/>
    <property type="match status" value="1"/>
</dbReference>
<dbReference type="GO" id="GO:0046931">
    <property type="term" value="P:pore complex assembly"/>
    <property type="evidence" value="ECO:0007669"/>
    <property type="project" value="InterPro"/>
</dbReference>
<accession>A0AAV6RPB0</accession>
<organism evidence="1 2">
    <name type="scientific">Solea senegalensis</name>
    <name type="common">Senegalese sole</name>
    <dbReference type="NCBI Taxonomy" id="28829"/>
    <lineage>
        <taxon>Eukaryota</taxon>
        <taxon>Metazoa</taxon>
        <taxon>Chordata</taxon>
        <taxon>Craniata</taxon>
        <taxon>Vertebrata</taxon>
        <taxon>Euteleostomi</taxon>
        <taxon>Actinopterygii</taxon>
        <taxon>Neopterygii</taxon>
        <taxon>Teleostei</taxon>
        <taxon>Neoteleostei</taxon>
        <taxon>Acanthomorphata</taxon>
        <taxon>Carangaria</taxon>
        <taxon>Pleuronectiformes</taxon>
        <taxon>Pleuronectoidei</taxon>
        <taxon>Soleidae</taxon>
        <taxon>Solea</taxon>
    </lineage>
</organism>
<name>A0AAV6RPB0_SOLSE</name>
<proteinExistence type="predicted"/>
<comment type="caution">
    <text evidence="1">The sequence shown here is derived from an EMBL/GenBank/DDBJ whole genome shotgun (WGS) entry which is preliminary data.</text>
</comment>
<keyword evidence="2" id="KW-1185">Reference proteome</keyword>
<dbReference type="Proteomes" id="UP000693946">
    <property type="component" value="Linkage Group LG19"/>
</dbReference>
<dbReference type="GO" id="GO:0051715">
    <property type="term" value="P:cytolysis in another organism"/>
    <property type="evidence" value="ECO:0007669"/>
    <property type="project" value="InterPro"/>
</dbReference>
<dbReference type="GO" id="GO:0015267">
    <property type="term" value="F:channel activity"/>
    <property type="evidence" value="ECO:0007669"/>
    <property type="project" value="InterPro"/>
</dbReference>
<dbReference type="GO" id="GO:0046930">
    <property type="term" value="C:pore complex"/>
    <property type="evidence" value="ECO:0007669"/>
    <property type="project" value="InterPro"/>
</dbReference>
<dbReference type="AlphaFoldDB" id="A0AAV6RPB0"/>
<reference evidence="1 2" key="1">
    <citation type="journal article" date="2021" name="Sci. Rep.">
        <title>Chromosome anchoring in Senegalese sole (Solea senegalensis) reveals sex-associated markers and genome rearrangements in flatfish.</title>
        <authorList>
            <person name="Guerrero-Cozar I."/>
            <person name="Gomez-Garrido J."/>
            <person name="Berbel C."/>
            <person name="Martinez-Blanch J.F."/>
            <person name="Alioto T."/>
            <person name="Claros M.G."/>
            <person name="Gagnaire P.A."/>
            <person name="Manchado M."/>
        </authorList>
    </citation>
    <scope>NUCLEOTIDE SEQUENCE [LARGE SCALE GENOMIC DNA]</scope>
    <source>
        <strain evidence="1">Sse05_10M</strain>
    </source>
</reference>
<dbReference type="Pfam" id="PF06369">
    <property type="entry name" value="Anemone_cytotox"/>
    <property type="match status" value="1"/>
</dbReference>
<dbReference type="PANTHER" id="PTHR40388">
    <property type="entry name" value="BRYOPORIN"/>
    <property type="match status" value="1"/>
</dbReference>
<evidence type="ECO:0000313" key="2">
    <source>
        <dbReference type="Proteomes" id="UP000693946"/>
    </source>
</evidence>
<evidence type="ECO:0000313" key="1">
    <source>
        <dbReference type="EMBL" id="KAG7505696.1"/>
    </source>
</evidence>
<dbReference type="EMBL" id="JAGKHQ010000011">
    <property type="protein sequence ID" value="KAG7505696.1"/>
    <property type="molecule type" value="Genomic_DNA"/>
</dbReference>
<dbReference type="InterPro" id="IPR009104">
    <property type="entry name" value="Anemon_actinoporin-like"/>
</dbReference>
<dbReference type="GO" id="GO:0006812">
    <property type="term" value="P:monoatomic cation transport"/>
    <property type="evidence" value="ECO:0007669"/>
    <property type="project" value="InterPro"/>
</dbReference>
<sequence>MDLVPINKTARIKSVTECFRLCLRGVELDMDIVDVAFAIADTVMSVGGMIAKAVPTHRQCNIEIENNSRNYTLQNPRMYTRRGRCSKPLPPTIGQSSSGEVEFKKTPNMACGSIGIFTYDLVDNDTTAASEQIAVLFKVPFDHNRKSNKYAVGVFDMGKTCRDLFQDMSKKMDTVFVRGKAKDNGLSYRGEHVTIIATMSDCHTPVIKVEVRDTDANM</sequence>